<keyword evidence="2" id="KW-0812">Transmembrane</keyword>
<organism evidence="3">
    <name type="scientific">Anopheles atroparvus</name>
    <name type="common">European mosquito</name>
    <dbReference type="NCBI Taxonomy" id="41427"/>
    <lineage>
        <taxon>Eukaryota</taxon>
        <taxon>Metazoa</taxon>
        <taxon>Ecdysozoa</taxon>
        <taxon>Arthropoda</taxon>
        <taxon>Hexapoda</taxon>
        <taxon>Insecta</taxon>
        <taxon>Pterygota</taxon>
        <taxon>Neoptera</taxon>
        <taxon>Endopterygota</taxon>
        <taxon>Diptera</taxon>
        <taxon>Nematocera</taxon>
        <taxon>Culicoidea</taxon>
        <taxon>Culicidae</taxon>
        <taxon>Anophelinae</taxon>
        <taxon>Anopheles</taxon>
    </lineage>
</organism>
<evidence type="ECO:0000256" key="1">
    <source>
        <dbReference type="SAM" id="MobiDB-lite"/>
    </source>
</evidence>
<protein>
    <submittedName>
        <fullName evidence="3">Uncharacterized protein</fullName>
    </submittedName>
</protein>
<feature type="transmembrane region" description="Helical" evidence="2">
    <location>
        <begin position="102"/>
        <end position="124"/>
    </location>
</feature>
<feature type="region of interest" description="Disordered" evidence="1">
    <location>
        <begin position="164"/>
        <end position="190"/>
    </location>
</feature>
<sequence>MGRWERLVQAEVTDVNSDIEQIPSRLMSSGAAASRERFIGWRVIYSKGSSVRRTCHLEAEEAALLPSTDGCSDYLGQYLPPVGHQRIRVAEQGGQELTAIRLMFSAMVIMMMMIMMVMTVVMVMRVSFEVPIAARTEKDDPNINGHWMDWCERSEKRFKLAGGSQSLRCSSSPGPNCGEKANGNQRRYPQGLKQIHLGQK</sequence>
<feature type="compositionally biased region" description="Polar residues" evidence="1">
    <location>
        <begin position="164"/>
        <end position="174"/>
    </location>
</feature>
<name>A0A182IQ65_ANOAO</name>
<accession>A0A182IQ65</accession>
<dbReference type="AlphaFoldDB" id="A0A182IQ65"/>
<reference evidence="3" key="1">
    <citation type="submission" date="2022-08" db="UniProtKB">
        <authorList>
            <consortium name="EnsemblMetazoa"/>
        </authorList>
    </citation>
    <scope>IDENTIFICATION</scope>
    <source>
        <strain evidence="3">EBRO</strain>
    </source>
</reference>
<keyword evidence="2" id="KW-1133">Transmembrane helix</keyword>
<evidence type="ECO:0000313" key="3">
    <source>
        <dbReference type="EnsemblMetazoa" id="AATE003359-PA.1"/>
    </source>
</evidence>
<keyword evidence="2" id="KW-0472">Membrane</keyword>
<proteinExistence type="predicted"/>
<dbReference type="EnsemblMetazoa" id="AATE003359-RA">
    <property type="protein sequence ID" value="AATE003359-PA.1"/>
    <property type="gene ID" value="AATE003359"/>
</dbReference>
<evidence type="ECO:0000256" key="2">
    <source>
        <dbReference type="SAM" id="Phobius"/>
    </source>
</evidence>
<dbReference type="VEuPathDB" id="VectorBase:AATE003359"/>